<name>A0A369B4U6_9FIRM</name>
<evidence type="ECO:0000259" key="8">
    <source>
        <dbReference type="PROSITE" id="PS51918"/>
    </source>
</evidence>
<evidence type="ECO:0000256" key="3">
    <source>
        <dbReference type="ARBA" id="ARBA00022723"/>
    </source>
</evidence>
<comment type="caution">
    <text evidence="9">The sequence shown here is derived from an EMBL/GenBank/DDBJ whole genome shotgun (WGS) entry which is preliminary data.</text>
</comment>
<dbReference type="EMBL" id="QPJT01000011">
    <property type="protein sequence ID" value="RCX16325.1"/>
    <property type="molecule type" value="Genomic_DNA"/>
</dbReference>
<dbReference type="InterPro" id="IPR058240">
    <property type="entry name" value="rSAM_sf"/>
</dbReference>
<organism evidence="9 10">
    <name type="scientific">Anaerobacterium chartisolvens</name>
    <dbReference type="NCBI Taxonomy" id="1297424"/>
    <lineage>
        <taxon>Bacteria</taxon>
        <taxon>Bacillati</taxon>
        <taxon>Bacillota</taxon>
        <taxon>Clostridia</taxon>
        <taxon>Eubacteriales</taxon>
        <taxon>Oscillospiraceae</taxon>
        <taxon>Anaerobacterium</taxon>
    </lineage>
</organism>
<dbReference type="PANTHER" id="PTHR43409">
    <property type="entry name" value="ANAEROBIC MAGNESIUM-PROTOPORPHYRIN IX MONOMETHYL ESTER CYCLASE-RELATED"/>
    <property type="match status" value="1"/>
</dbReference>
<keyword evidence="3" id="KW-0479">Metal-binding</keyword>
<dbReference type="Proteomes" id="UP000253034">
    <property type="component" value="Unassembled WGS sequence"/>
</dbReference>
<gene>
    <name evidence="9" type="ORF">DFR58_11170</name>
</gene>
<reference evidence="9 10" key="1">
    <citation type="submission" date="2018-07" db="EMBL/GenBank/DDBJ databases">
        <title>Genomic Encyclopedia of Type Strains, Phase IV (KMG-IV): sequencing the most valuable type-strain genomes for metagenomic binning, comparative biology and taxonomic classification.</title>
        <authorList>
            <person name="Goeker M."/>
        </authorList>
    </citation>
    <scope>NUCLEOTIDE SEQUENCE [LARGE SCALE GENOMIC DNA]</scope>
    <source>
        <strain evidence="9 10">DSM 27016</strain>
    </source>
</reference>
<feature type="domain" description="Radical SAM core" evidence="8">
    <location>
        <begin position="249"/>
        <end position="474"/>
    </location>
</feature>
<evidence type="ECO:0000256" key="2">
    <source>
        <dbReference type="ARBA" id="ARBA00022691"/>
    </source>
</evidence>
<dbReference type="InterPro" id="IPR051198">
    <property type="entry name" value="BchE-like"/>
</dbReference>
<dbReference type="Gene3D" id="3.80.30.20">
    <property type="entry name" value="tm_1862 like domain"/>
    <property type="match status" value="1"/>
</dbReference>
<dbReference type="InterPro" id="IPR006158">
    <property type="entry name" value="Cobalamin-bd"/>
</dbReference>
<dbReference type="GO" id="GO:0046872">
    <property type="term" value="F:metal ion binding"/>
    <property type="evidence" value="ECO:0007669"/>
    <property type="project" value="UniProtKB-KW"/>
</dbReference>
<dbReference type="SUPFAM" id="SSF102114">
    <property type="entry name" value="Radical SAM enzymes"/>
    <property type="match status" value="1"/>
</dbReference>
<dbReference type="GO" id="GO:0031419">
    <property type="term" value="F:cobalamin binding"/>
    <property type="evidence" value="ECO:0007669"/>
    <property type="project" value="InterPro"/>
</dbReference>
<dbReference type="OrthoDB" id="9801424at2"/>
<evidence type="ECO:0000313" key="9">
    <source>
        <dbReference type="EMBL" id="RCX16325.1"/>
    </source>
</evidence>
<dbReference type="RefSeq" id="WP_114297878.1">
    <property type="nucleotide sequence ID" value="NZ_QPJT01000011.1"/>
</dbReference>
<dbReference type="SMART" id="SM00729">
    <property type="entry name" value="Elp3"/>
    <property type="match status" value="1"/>
</dbReference>
<dbReference type="SFLD" id="SFLDG01082">
    <property type="entry name" value="B12-binding_domain_containing"/>
    <property type="match status" value="1"/>
</dbReference>
<feature type="domain" description="B12-binding" evidence="7">
    <location>
        <begin position="11"/>
        <end position="206"/>
    </location>
</feature>
<dbReference type="CDD" id="cd01335">
    <property type="entry name" value="Radical_SAM"/>
    <property type="match status" value="1"/>
</dbReference>
<keyword evidence="10" id="KW-1185">Reference proteome</keyword>
<evidence type="ECO:0000256" key="5">
    <source>
        <dbReference type="ARBA" id="ARBA00023014"/>
    </source>
</evidence>
<keyword evidence="4" id="KW-0408">Iron</keyword>
<evidence type="ECO:0000256" key="6">
    <source>
        <dbReference type="SAM" id="Coils"/>
    </source>
</evidence>
<evidence type="ECO:0000313" key="10">
    <source>
        <dbReference type="Proteomes" id="UP000253034"/>
    </source>
</evidence>
<protein>
    <submittedName>
        <fullName evidence="9">Radical SAM superfamily enzyme YgiQ (UPF0313 family)</fullName>
    </submittedName>
</protein>
<dbReference type="PROSITE" id="PS51918">
    <property type="entry name" value="RADICAL_SAM"/>
    <property type="match status" value="1"/>
</dbReference>
<comment type="cofactor">
    <cofactor evidence="1">
        <name>[4Fe-4S] cluster</name>
        <dbReference type="ChEBI" id="CHEBI:49883"/>
    </cofactor>
</comment>
<evidence type="ECO:0000259" key="7">
    <source>
        <dbReference type="PROSITE" id="PS51332"/>
    </source>
</evidence>
<feature type="coiled-coil region" evidence="6">
    <location>
        <begin position="97"/>
        <end position="124"/>
    </location>
</feature>
<dbReference type="InterPro" id="IPR023404">
    <property type="entry name" value="rSAM_horseshoe"/>
</dbReference>
<dbReference type="InterPro" id="IPR007197">
    <property type="entry name" value="rSAM"/>
</dbReference>
<sequence length="560" mass="64987">MNYKSKSLLINYVSVPELLSCLIPDIGLALLAGALKKEDHLTKILDYSTLETIKRFCPSKHLQEEFREISGDLENYFQESKFIDSDLLNNFDLSRYKGLLEKEKEEKSREIKKIINEIDKEIQVMKPDFIGFKLWSGECFIETVEIAEEIKKRYPNLRIIGGGPQVDWSQEHIYDVTDVFDVLAFGDGDETIIEVAEYCIGERDIEIIPNILYKKDGKVCFNDSRMVKDLDKLPLPDYSYETYPALKANNKLKVFMLEESRGCPHTCNFCIHPIKSGDRWRIKKPERIISEIENIINTHNSRYFRFSGSNTPNLLQTQIAQEIIKRNIKVRYSSFGHINAYRNCDYSLMRAAGCESLLFGLETGNYGLQKDVINKVIKVEDAEKVLNDCKRSGIKTVVSVIYPNPKETEETRKETLEYLRKIKPDGAFICMPFIVPRTSWFIDSDKYGIDIPSKEKHIRFMMTYHVRYNGHPILWNFGSHKINNLDFRQQGLECGRFVDDIKKIGLATQVTEEEMLFASIVKEDFMDFALKYQRIRNNCDMEGLEKLITNLNENVCNVSN</sequence>
<dbReference type="PROSITE" id="PS51332">
    <property type="entry name" value="B12_BINDING"/>
    <property type="match status" value="1"/>
</dbReference>
<dbReference type="GO" id="GO:0003824">
    <property type="term" value="F:catalytic activity"/>
    <property type="evidence" value="ECO:0007669"/>
    <property type="project" value="InterPro"/>
</dbReference>
<evidence type="ECO:0000256" key="1">
    <source>
        <dbReference type="ARBA" id="ARBA00001966"/>
    </source>
</evidence>
<keyword evidence="2" id="KW-0949">S-adenosyl-L-methionine</keyword>
<keyword evidence="5" id="KW-0411">Iron-sulfur</keyword>
<dbReference type="GO" id="GO:0051536">
    <property type="term" value="F:iron-sulfur cluster binding"/>
    <property type="evidence" value="ECO:0007669"/>
    <property type="project" value="UniProtKB-KW"/>
</dbReference>
<accession>A0A369B4U6</accession>
<dbReference type="Gene3D" id="3.40.50.280">
    <property type="entry name" value="Cobalamin-binding domain"/>
    <property type="match status" value="1"/>
</dbReference>
<proteinExistence type="predicted"/>
<dbReference type="SFLD" id="SFLDS00029">
    <property type="entry name" value="Radical_SAM"/>
    <property type="match status" value="1"/>
</dbReference>
<keyword evidence="6" id="KW-0175">Coiled coil</keyword>
<dbReference type="AlphaFoldDB" id="A0A369B4U6"/>
<dbReference type="InterPro" id="IPR006638">
    <property type="entry name" value="Elp3/MiaA/NifB-like_rSAM"/>
</dbReference>
<dbReference type="Pfam" id="PF04055">
    <property type="entry name" value="Radical_SAM"/>
    <property type="match status" value="1"/>
</dbReference>
<evidence type="ECO:0000256" key="4">
    <source>
        <dbReference type="ARBA" id="ARBA00023004"/>
    </source>
</evidence>